<comment type="caution">
    <text evidence="1">The sequence shown here is derived from an EMBL/GenBank/DDBJ whole genome shotgun (WGS) entry which is preliminary data.</text>
</comment>
<dbReference type="AlphaFoldDB" id="A0A5N6K438"/>
<keyword evidence="2" id="KW-1185">Reference proteome</keyword>
<proteinExistence type="predicted"/>
<organism evidence="1 2">
    <name type="scientific">Monilinia laxa</name>
    <name type="common">Brown rot fungus</name>
    <name type="synonym">Sclerotinia laxa</name>
    <dbReference type="NCBI Taxonomy" id="61186"/>
    <lineage>
        <taxon>Eukaryota</taxon>
        <taxon>Fungi</taxon>
        <taxon>Dikarya</taxon>
        <taxon>Ascomycota</taxon>
        <taxon>Pezizomycotina</taxon>
        <taxon>Leotiomycetes</taxon>
        <taxon>Helotiales</taxon>
        <taxon>Sclerotiniaceae</taxon>
        <taxon>Monilinia</taxon>
    </lineage>
</organism>
<accession>A0A5N6K438</accession>
<dbReference type="Proteomes" id="UP000326757">
    <property type="component" value="Unassembled WGS sequence"/>
</dbReference>
<name>A0A5N6K438_MONLA</name>
<evidence type="ECO:0000313" key="1">
    <source>
        <dbReference type="EMBL" id="KAB8297087.1"/>
    </source>
</evidence>
<evidence type="ECO:0000313" key="2">
    <source>
        <dbReference type="Proteomes" id="UP000326757"/>
    </source>
</evidence>
<protein>
    <submittedName>
        <fullName evidence="1">Uncharacterized protein</fullName>
    </submittedName>
</protein>
<sequence>MHREHLTYPSVLLFYLDDGTTYSLTIKMSNLGSAASTQQASSSLASSSGIGGANLQAAVASGPVSRGQSQQSLPAIQSGMQVYAASVSQGRIQTGQANIQSQGQPLSMQSIAARGGRFDDSLTQTLILPSVSKGVGVNIRVGTAKRAITKLR</sequence>
<gene>
    <name evidence="1" type="ORF">EYC80_002475</name>
</gene>
<reference evidence="1 2" key="1">
    <citation type="submission" date="2019-06" db="EMBL/GenBank/DDBJ databases">
        <title>Genome Sequence of the Brown Rot Fungal Pathogen Monilinia laxa.</title>
        <authorList>
            <person name="De Miccolis Angelini R.M."/>
            <person name="Landi L."/>
            <person name="Abate D."/>
            <person name="Pollastro S."/>
            <person name="Romanazzi G."/>
            <person name="Faretra F."/>
        </authorList>
    </citation>
    <scope>NUCLEOTIDE SEQUENCE [LARGE SCALE GENOMIC DNA]</scope>
    <source>
        <strain evidence="1 2">Mlax316</strain>
    </source>
</reference>
<dbReference type="EMBL" id="VIGI01000008">
    <property type="protein sequence ID" value="KAB8297087.1"/>
    <property type="molecule type" value="Genomic_DNA"/>
</dbReference>